<gene>
    <name evidence="1" type="ORF">T310_9802</name>
</gene>
<reference evidence="1 2" key="1">
    <citation type="submission" date="2015-04" db="EMBL/GenBank/DDBJ databases">
        <authorList>
            <person name="Heijne W.H."/>
            <person name="Fedorova N.D."/>
            <person name="Nierman W.C."/>
            <person name="Vollebregt A.W."/>
            <person name="Zhao Z."/>
            <person name="Wu L."/>
            <person name="Kumar M."/>
            <person name="Stam H."/>
            <person name="van den Berg M.A."/>
            <person name="Pel H.J."/>
        </authorList>
    </citation>
    <scope>NUCLEOTIDE SEQUENCE [LARGE SCALE GENOMIC DNA]</scope>
    <source>
        <strain evidence="1 2">CBS 393.64</strain>
    </source>
</reference>
<evidence type="ECO:0000313" key="2">
    <source>
        <dbReference type="Proteomes" id="UP000053958"/>
    </source>
</evidence>
<keyword evidence="2" id="KW-1185">Reference proteome</keyword>
<sequence>RRPDEIDKSSPARAGSFRGVTLGIRSGSCRTLCPGCLSSSRTIITPTISFSFRVLVSSLPLRLRRRLGLRARPMCSRPAFGIFTHLLHLLLPPLILRSPFLPLLGLLHAQRVRSLGLLEAALPRLLVFLSLPLPASGVQRALHARLELALLHPESHLLRGHAHRLQDHDGALHVDDGYTGDGARPGSESAGVFVQLRLQVLGPFPLLRVRGVAVLCRHRRRFHRRRVGRGEGVVFLVAHGLLVRAEQGQETLDFVDRSIFFIVRAVSEGKSGRRMEVLRTDGVVRLGVDRLISHDRREGAF</sequence>
<dbReference type="GeneID" id="25321727"/>
<feature type="non-terminal residue" evidence="1">
    <location>
        <position position="1"/>
    </location>
</feature>
<dbReference type="Proteomes" id="UP000053958">
    <property type="component" value="Unassembled WGS sequence"/>
</dbReference>
<dbReference type="RefSeq" id="XP_013323210.1">
    <property type="nucleotide sequence ID" value="XM_013467756.1"/>
</dbReference>
<proteinExistence type="predicted"/>
<protein>
    <submittedName>
        <fullName evidence="1">Uncharacterized protein</fullName>
    </submittedName>
</protein>
<dbReference type="EMBL" id="LASV01000751">
    <property type="protein sequence ID" value="KKA16598.1"/>
    <property type="molecule type" value="Genomic_DNA"/>
</dbReference>
<evidence type="ECO:0000313" key="1">
    <source>
        <dbReference type="EMBL" id="KKA16598.1"/>
    </source>
</evidence>
<organism evidence="1 2">
    <name type="scientific">Rasamsonia emersonii (strain ATCC 16479 / CBS 393.64 / IMI 116815)</name>
    <dbReference type="NCBI Taxonomy" id="1408163"/>
    <lineage>
        <taxon>Eukaryota</taxon>
        <taxon>Fungi</taxon>
        <taxon>Dikarya</taxon>
        <taxon>Ascomycota</taxon>
        <taxon>Pezizomycotina</taxon>
        <taxon>Eurotiomycetes</taxon>
        <taxon>Eurotiomycetidae</taxon>
        <taxon>Eurotiales</taxon>
        <taxon>Trichocomaceae</taxon>
        <taxon>Rasamsonia</taxon>
    </lineage>
</organism>
<accession>A0A0F4YG49</accession>
<dbReference type="AlphaFoldDB" id="A0A0F4YG49"/>
<comment type="caution">
    <text evidence="1">The sequence shown here is derived from an EMBL/GenBank/DDBJ whole genome shotgun (WGS) entry which is preliminary data.</text>
</comment>
<name>A0A0F4YG49_RASE3</name>